<accession>A0A6S7C669</accession>
<evidence type="ECO:0000313" key="3">
    <source>
        <dbReference type="Proteomes" id="UP000494272"/>
    </source>
</evidence>
<dbReference type="AlphaFoldDB" id="A0A6S7C669"/>
<evidence type="ECO:0000256" key="1">
    <source>
        <dbReference type="SAM" id="MobiDB-lite"/>
    </source>
</evidence>
<proteinExistence type="predicted"/>
<organism evidence="2 3">
    <name type="scientific">Achromobacter dolens</name>
    <dbReference type="NCBI Taxonomy" id="1287738"/>
    <lineage>
        <taxon>Bacteria</taxon>
        <taxon>Pseudomonadati</taxon>
        <taxon>Pseudomonadota</taxon>
        <taxon>Betaproteobacteria</taxon>
        <taxon>Burkholderiales</taxon>
        <taxon>Alcaligenaceae</taxon>
        <taxon>Achromobacter</taxon>
    </lineage>
</organism>
<evidence type="ECO:0000313" key="2">
    <source>
        <dbReference type="EMBL" id="CAB3816580.1"/>
    </source>
</evidence>
<gene>
    <name evidence="2" type="ORF">LMG26841_00230</name>
</gene>
<dbReference type="Proteomes" id="UP000494272">
    <property type="component" value="Unassembled WGS sequence"/>
</dbReference>
<feature type="compositionally biased region" description="Basic and acidic residues" evidence="1">
    <location>
        <begin position="37"/>
        <end position="49"/>
    </location>
</feature>
<sequence>MAALRPGAAPKRVLTIPCNAVTSGEIEFSPMQPTEKNMQEDTAKPEPTRRRWPFGYGQEG</sequence>
<feature type="region of interest" description="Disordered" evidence="1">
    <location>
        <begin position="24"/>
        <end position="60"/>
    </location>
</feature>
<keyword evidence="3" id="KW-1185">Reference proteome</keyword>
<reference evidence="2 3" key="1">
    <citation type="submission" date="2020-04" db="EMBL/GenBank/DDBJ databases">
        <authorList>
            <person name="De Canck E."/>
        </authorList>
    </citation>
    <scope>NUCLEOTIDE SEQUENCE [LARGE SCALE GENOMIC DNA]</scope>
    <source>
        <strain evidence="2 3">LMG 26841</strain>
    </source>
</reference>
<name>A0A6S7C669_9BURK</name>
<protein>
    <submittedName>
        <fullName evidence="2">Uncharacterized protein</fullName>
    </submittedName>
</protein>
<dbReference type="EMBL" id="CADIKW010000001">
    <property type="protein sequence ID" value="CAB3816580.1"/>
    <property type="molecule type" value="Genomic_DNA"/>
</dbReference>